<reference evidence="2 3" key="1">
    <citation type="submission" date="2019-01" db="EMBL/GenBank/DDBJ databases">
        <title>A draft genome assembly of the solar-powered sea slug Elysia chlorotica.</title>
        <authorList>
            <person name="Cai H."/>
            <person name="Li Q."/>
            <person name="Fang X."/>
            <person name="Li J."/>
            <person name="Curtis N.E."/>
            <person name="Altenburger A."/>
            <person name="Shibata T."/>
            <person name="Feng M."/>
            <person name="Maeda T."/>
            <person name="Schwartz J.A."/>
            <person name="Shigenobu S."/>
            <person name="Lundholm N."/>
            <person name="Nishiyama T."/>
            <person name="Yang H."/>
            <person name="Hasebe M."/>
            <person name="Li S."/>
            <person name="Pierce S.K."/>
            <person name="Wang J."/>
        </authorList>
    </citation>
    <scope>NUCLEOTIDE SEQUENCE [LARGE SCALE GENOMIC DNA]</scope>
    <source>
        <strain evidence="2">EC2010</strain>
        <tissue evidence="2">Whole organism of an adult</tissue>
    </source>
</reference>
<dbReference type="Proteomes" id="UP000271974">
    <property type="component" value="Unassembled WGS sequence"/>
</dbReference>
<sequence length="301" mass="32194">MNDAAPRHHLPIDQSAGAYSPDHAHSDRKAGPSGCVDWSSLRKTRYGHGAPGVGGLVGLTPNISTIWALLRTGPKTGVRQFYIVPHTRQGADTMTRVSVGHINLTPTQPVGSQIARARTTIPYVGVLPQGYHAPPTLAAGFSAPYPIHVAGGWVGSAVSVTAEGARLMNPSVRPGSSPQLHLRFLLHGVRGGSGAEALVRPVVEIWVGLQMVGWHAILTRYVCEMAAVGSRSGVSHPSLPLISRQQWNTWSHLKEPVGHWDSPITQRRQQCRSCYSQSSVYGADSRLQSIAEISIGVVLGT</sequence>
<dbReference type="AlphaFoldDB" id="A0A433SYT4"/>
<protein>
    <submittedName>
        <fullName evidence="2">Uncharacterized protein</fullName>
    </submittedName>
</protein>
<proteinExistence type="predicted"/>
<feature type="region of interest" description="Disordered" evidence="1">
    <location>
        <begin position="1"/>
        <end position="34"/>
    </location>
</feature>
<comment type="caution">
    <text evidence="2">The sequence shown here is derived from an EMBL/GenBank/DDBJ whole genome shotgun (WGS) entry which is preliminary data.</text>
</comment>
<organism evidence="2 3">
    <name type="scientific">Elysia chlorotica</name>
    <name type="common">Eastern emerald elysia</name>
    <name type="synonym">Sea slug</name>
    <dbReference type="NCBI Taxonomy" id="188477"/>
    <lineage>
        <taxon>Eukaryota</taxon>
        <taxon>Metazoa</taxon>
        <taxon>Spiralia</taxon>
        <taxon>Lophotrochozoa</taxon>
        <taxon>Mollusca</taxon>
        <taxon>Gastropoda</taxon>
        <taxon>Heterobranchia</taxon>
        <taxon>Euthyneura</taxon>
        <taxon>Panpulmonata</taxon>
        <taxon>Sacoglossa</taxon>
        <taxon>Placobranchoidea</taxon>
        <taxon>Plakobranchidae</taxon>
        <taxon>Elysia</taxon>
    </lineage>
</organism>
<evidence type="ECO:0000256" key="1">
    <source>
        <dbReference type="SAM" id="MobiDB-lite"/>
    </source>
</evidence>
<accession>A0A433SYT4</accession>
<name>A0A433SYT4_ELYCH</name>
<gene>
    <name evidence="2" type="ORF">EGW08_017781</name>
</gene>
<evidence type="ECO:0000313" key="2">
    <source>
        <dbReference type="EMBL" id="RUS74465.1"/>
    </source>
</evidence>
<keyword evidence="3" id="KW-1185">Reference proteome</keyword>
<dbReference type="EMBL" id="RQTK01000829">
    <property type="protein sequence ID" value="RUS74465.1"/>
    <property type="molecule type" value="Genomic_DNA"/>
</dbReference>
<evidence type="ECO:0000313" key="3">
    <source>
        <dbReference type="Proteomes" id="UP000271974"/>
    </source>
</evidence>